<keyword evidence="1" id="KW-0472">Membrane</keyword>
<keyword evidence="1" id="KW-0812">Transmembrane</keyword>
<evidence type="ECO:0000313" key="2">
    <source>
        <dbReference type="EMBL" id="UUC46197.1"/>
    </source>
</evidence>
<evidence type="ECO:0000313" key="3">
    <source>
        <dbReference type="Proteomes" id="UP001059844"/>
    </source>
</evidence>
<organism evidence="2 3">
    <name type="scientific">Flavobacterium cerinum</name>
    <dbReference type="NCBI Taxonomy" id="2502784"/>
    <lineage>
        <taxon>Bacteria</taxon>
        <taxon>Pseudomonadati</taxon>
        <taxon>Bacteroidota</taxon>
        <taxon>Flavobacteriia</taxon>
        <taxon>Flavobacteriales</taxon>
        <taxon>Flavobacteriaceae</taxon>
        <taxon>Flavobacterium</taxon>
    </lineage>
</organism>
<feature type="transmembrane region" description="Helical" evidence="1">
    <location>
        <begin position="32"/>
        <end position="53"/>
    </location>
</feature>
<evidence type="ECO:0000256" key="1">
    <source>
        <dbReference type="SAM" id="Phobius"/>
    </source>
</evidence>
<dbReference type="RefSeq" id="WP_256551866.1">
    <property type="nucleotide sequence ID" value="NZ_CP101751.1"/>
</dbReference>
<dbReference type="NCBIfam" id="NF038153">
    <property type="entry name" value="lant_leader_L1a"/>
    <property type="match status" value="1"/>
</dbReference>
<gene>
    <name evidence="2" type="ORF">NOX80_03085</name>
</gene>
<dbReference type="InterPro" id="IPR058238">
    <property type="entry name" value="Lant_leader_dom"/>
</dbReference>
<protein>
    <submittedName>
        <fullName evidence="2">Class IIb bacteriocin, lactobin A/cerein 7B family</fullName>
    </submittedName>
</protein>
<dbReference type="InterPro" id="IPR023991">
    <property type="entry name" value="Bacteriocin_IIb_lactobn/cerein"/>
</dbReference>
<keyword evidence="1" id="KW-1133">Transmembrane helix</keyword>
<name>A0ABY5ITN1_9FLAO</name>
<proteinExistence type="predicted"/>
<dbReference type="EMBL" id="CP101751">
    <property type="protein sequence ID" value="UUC46197.1"/>
    <property type="molecule type" value="Genomic_DNA"/>
</dbReference>
<sequence>MKTQTANKLGFDKSTLVELNDSQLQDVNGGSLLISIAVAAGGALIGAGIAYLVHAK</sequence>
<dbReference type="Proteomes" id="UP001059844">
    <property type="component" value="Chromosome"/>
</dbReference>
<accession>A0ABY5ITN1</accession>
<keyword evidence="3" id="KW-1185">Reference proteome</keyword>
<dbReference type="NCBIfam" id="TIGR03949">
    <property type="entry name" value="bact_IIb_cerein"/>
    <property type="match status" value="1"/>
</dbReference>
<reference evidence="2" key="1">
    <citation type="submission" date="2022-07" db="EMBL/GenBank/DDBJ databases">
        <title>Isolation, identification, and degradation of a PFOSA degrading strain from sewage treatment plant.</title>
        <authorList>
            <person name="Zhang L."/>
            <person name="Huo Y."/>
        </authorList>
    </citation>
    <scope>NUCLEOTIDE SEQUENCE</scope>
    <source>
        <strain evidence="2">C1</strain>
    </source>
</reference>